<evidence type="ECO:0000313" key="2">
    <source>
        <dbReference type="EMBL" id="ASD64766.1"/>
    </source>
</evidence>
<evidence type="ECO:0000313" key="3">
    <source>
        <dbReference type="Proteomes" id="UP000197003"/>
    </source>
</evidence>
<gene>
    <name evidence="2" type="ORF">B9G79_14935</name>
</gene>
<name>A0A1Z3NBE4_BDEBC</name>
<feature type="signal peptide" evidence="1">
    <location>
        <begin position="1"/>
        <end position="17"/>
    </location>
</feature>
<organism evidence="2 3">
    <name type="scientific">Bdellovibrio bacteriovorus</name>
    <dbReference type="NCBI Taxonomy" id="959"/>
    <lineage>
        <taxon>Bacteria</taxon>
        <taxon>Pseudomonadati</taxon>
        <taxon>Bdellovibrionota</taxon>
        <taxon>Bdellovibrionia</taxon>
        <taxon>Bdellovibrionales</taxon>
        <taxon>Pseudobdellovibrionaceae</taxon>
        <taxon>Bdellovibrio</taxon>
    </lineage>
</organism>
<dbReference type="PROSITE" id="PS51257">
    <property type="entry name" value="PROKAR_LIPOPROTEIN"/>
    <property type="match status" value="1"/>
</dbReference>
<dbReference type="Proteomes" id="UP000197003">
    <property type="component" value="Chromosome"/>
</dbReference>
<evidence type="ECO:0000256" key="1">
    <source>
        <dbReference type="SAM" id="SignalP"/>
    </source>
</evidence>
<reference evidence="2 3" key="1">
    <citation type="submission" date="2017-04" db="EMBL/GenBank/DDBJ databases">
        <title>Whole genome sequence of Bdellovibrio bacteriovorus strain SSB218315.</title>
        <authorList>
            <person name="Oyedara O."/>
            <person name="Rodriguez-Perez M.A."/>
        </authorList>
    </citation>
    <scope>NUCLEOTIDE SEQUENCE [LARGE SCALE GENOMIC DNA]</scope>
    <source>
        <strain evidence="2 3">SSB218315</strain>
    </source>
</reference>
<dbReference type="EMBL" id="CP020946">
    <property type="protein sequence ID" value="ASD64766.1"/>
    <property type="molecule type" value="Genomic_DNA"/>
</dbReference>
<keyword evidence="1" id="KW-0732">Signal</keyword>
<evidence type="ECO:0008006" key="4">
    <source>
        <dbReference type="Google" id="ProtNLM"/>
    </source>
</evidence>
<protein>
    <recommendedName>
        <fullName evidence="4">Lipoprotein</fullName>
    </recommendedName>
</protein>
<accession>A0A1Z3NBE4</accession>
<dbReference type="OrthoDB" id="9897121at2"/>
<proteinExistence type="predicted"/>
<dbReference type="AlphaFoldDB" id="A0A1Z3NBE4"/>
<feature type="chain" id="PRO_5013368943" description="Lipoprotein" evidence="1">
    <location>
        <begin position="18"/>
        <end position="528"/>
    </location>
</feature>
<sequence length="528" mass="54517">MFSKNSRVKMVAGMVTAVTGTALLISACSGGGSSSPSEDSALVISGGFSGVSLQSMQKPMAKAGDLTTFAASDYTVICAMMVEPFTAGHSALSDDGTFSLSITGGAGQPIGCMIVKSGKRVADFEFTAEEAGMTGATGGSGLAVNQGATTIQLPTDLSISDAKVSVPVANITQNSSVAPSVVWADPTGTWSITGACETSLNQNGIPVTSCNGAQSAEDIPTSVYLKQLQATKAGATKTGLSVWKDAAARTACGDKEGITLDGGWTATGGWAGAMTGGVSMDISDTTKLGTLTTKAKARMHPDHTNTMTAVCGKTTKTGGGAIVSGTTLCSEVDFSGGGWGMSEDACKLYCVMGALSNGGDNPDFDWGAATCKKRYRVFWENNNELSSDKDYNNGNGNQAGVFSTGTCSDTSFDGCRDTGSGKVLFQMEKAQDQFMLGELFIIGNVGTVMENHHFNSTFPNADRTGTITCGGTYIDKMTMTQISATTASVTVENNFVADLSNPAECATNEHFSKNADEERSMTLKLVKQ</sequence>
<dbReference type="RefSeq" id="WP_088566205.1">
    <property type="nucleotide sequence ID" value="NZ_CP020946.1"/>
</dbReference>